<keyword evidence="3 6" id="KW-0489">Methyltransferase</keyword>
<dbReference type="InterPro" id="IPR050078">
    <property type="entry name" value="Ribosomal_L11_MeTrfase_PrmA"/>
</dbReference>
<dbReference type="Gene3D" id="3.40.50.150">
    <property type="entry name" value="Vaccinia Virus protein VP39"/>
    <property type="match status" value="1"/>
</dbReference>
<dbReference type="Proteomes" id="UP001325680">
    <property type="component" value="Chromosome"/>
</dbReference>
<evidence type="ECO:0000256" key="2">
    <source>
        <dbReference type="ARBA" id="ARBA00022490"/>
    </source>
</evidence>
<feature type="binding site" evidence="6">
    <location>
        <position position="164"/>
    </location>
    <ligand>
        <name>S-adenosyl-L-methionine</name>
        <dbReference type="ChEBI" id="CHEBI:59789"/>
    </ligand>
</feature>
<keyword evidence="4 6" id="KW-0808">Transferase</keyword>
<sequence>MHIVINFRNVPSDITDIIIAELQNTAEGFEETDNGLKVIFLKESYSTDEITELASTYQLQYDIEEIAPQNWNALWESNFSPVIVDDFVGIRASFHEPLQQVQHEIVITPKMSFGTGHHATTHLMMQQMRKISFPEKSVFDFGTGTGVLAILAYQLGAKSIYANDIDEWSILNARENFERNNTAGIRLVQSDSAIMGESFDIILANINRNVLLENMKDLSIQLNANGQLLLSGILEEDLAVIKEAAESNQLSLVDKNGSNNWLCLHFVKQ</sequence>
<accession>A0ABZ0W512</accession>
<comment type="catalytic activity">
    <reaction evidence="6">
        <text>L-lysyl-[protein] + 3 S-adenosyl-L-methionine = N(6),N(6),N(6)-trimethyl-L-lysyl-[protein] + 3 S-adenosyl-L-homocysteine + 3 H(+)</text>
        <dbReference type="Rhea" id="RHEA:54192"/>
        <dbReference type="Rhea" id="RHEA-COMP:9752"/>
        <dbReference type="Rhea" id="RHEA-COMP:13826"/>
        <dbReference type="ChEBI" id="CHEBI:15378"/>
        <dbReference type="ChEBI" id="CHEBI:29969"/>
        <dbReference type="ChEBI" id="CHEBI:57856"/>
        <dbReference type="ChEBI" id="CHEBI:59789"/>
        <dbReference type="ChEBI" id="CHEBI:61961"/>
    </reaction>
</comment>
<comment type="function">
    <text evidence="6">Methylates ribosomal protein L11.</text>
</comment>
<evidence type="ECO:0000256" key="3">
    <source>
        <dbReference type="ARBA" id="ARBA00022603"/>
    </source>
</evidence>
<dbReference type="InterPro" id="IPR004498">
    <property type="entry name" value="Ribosomal_PrmA_MeTrfase"/>
</dbReference>
<dbReference type="PIRSF" id="PIRSF000401">
    <property type="entry name" value="RPL11_MTase"/>
    <property type="match status" value="1"/>
</dbReference>
<dbReference type="SUPFAM" id="SSF53335">
    <property type="entry name" value="S-adenosyl-L-methionine-dependent methyltransferases"/>
    <property type="match status" value="1"/>
</dbReference>
<dbReference type="HAMAP" id="MF_00735">
    <property type="entry name" value="Methyltr_PrmA"/>
    <property type="match status" value="1"/>
</dbReference>
<dbReference type="PANTHER" id="PTHR43648:SF1">
    <property type="entry name" value="ELECTRON TRANSFER FLAVOPROTEIN BETA SUBUNIT LYSINE METHYLTRANSFERASE"/>
    <property type="match status" value="1"/>
</dbReference>
<dbReference type="EMBL" id="CP139960">
    <property type="protein sequence ID" value="WQD37723.1"/>
    <property type="molecule type" value="Genomic_DNA"/>
</dbReference>
<dbReference type="CDD" id="cd02440">
    <property type="entry name" value="AdoMet_MTases"/>
    <property type="match status" value="1"/>
</dbReference>
<dbReference type="InterPro" id="IPR029063">
    <property type="entry name" value="SAM-dependent_MTases_sf"/>
</dbReference>
<organism evidence="7 8">
    <name type="scientific">Niabella yanshanensis</name>
    <dbReference type="NCBI Taxonomy" id="577386"/>
    <lineage>
        <taxon>Bacteria</taxon>
        <taxon>Pseudomonadati</taxon>
        <taxon>Bacteroidota</taxon>
        <taxon>Chitinophagia</taxon>
        <taxon>Chitinophagales</taxon>
        <taxon>Chitinophagaceae</taxon>
        <taxon>Niabella</taxon>
    </lineage>
</organism>
<dbReference type="GO" id="GO:0008168">
    <property type="term" value="F:methyltransferase activity"/>
    <property type="evidence" value="ECO:0007669"/>
    <property type="project" value="UniProtKB-KW"/>
</dbReference>
<keyword evidence="2 6" id="KW-0963">Cytoplasm</keyword>
<dbReference type="GO" id="GO:0032259">
    <property type="term" value="P:methylation"/>
    <property type="evidence" value="ECO:0007669"/>
    <property type="project" value="UniProtKB-KW"/>
</dbReference>
<comment type="similarity">
    <text evidence="1 6">Belongs to the methyltransferase superfamily. PrmA family.</text>
</comment>
<feature type="binding site" evidence="6">
    <location>
        <position position="121"/>
    </location>
    <ligand>
        <name>S-adenosyl-L-methionine</name>
        <dbReference type="ChEBI" id="CHEBI:59789"/>
    </ligand>
</feature>
<keyword evidence="5 6" id="KW-0949">S-adenosyl-L-methionine</keyword>
<evidence type="ECO:0000256" key="5">
    <source>
        <dbReference type="ARBA" id="ARBA00022691"/>
    </source>
</evidence>
<reference evidence="7 8" key="1">
    <citation type="submission" date="2023-12" db="EMBL/GenBank/DDBJ databases">
        <title>Genome sequencing and assembly of bacterial species from a model synthetic community.</title>
        <authorList>
            <person name="Hogle S.L."/>
        </authorList>
    </citation>
    <scope>NUCLEOTIDE SEQUENCE [LARGE SCALE GENOMIC DNA]</scope>
    <source>
        <strain evidence="7 8">HAMBI_3031</strain>
    </source>
</reference>
<keyword evidence="7" id="KW-0689">Ribosomal protein</keyword>
<feature type="binding site" evidence="6">
    <location>
        <position position="142"/>
    </location>
    <ligand>
        <name>S-adenosyl-L-methionine</name>
        <dbReference type="ChEBI" id="CHEBI:59789"/>
    </ligand>
</feature>
<keyword evidence="8" id="KW-1185">Reference proteome</keyword>
<dbReference type="Pfam" id="PF06325">
    <property type="entry name" value="PrmA"/>
    <property type="match status" value="1"/>
</dbReference>
<keyword evidence="7" id="KW-0687">Ribonucleoprotein</keyword>
<name>A0ABZ0W512_9BACT</name>
<evidence type="ECO:0000313" key="8">
    <source>
        <dbReference type="Proteomes" id="UP001325680"/>
    </source>
</evidence>
<feature type="binding site" evidence="6">
    <location>
        <position position="205"/>
    </location>
    <ligand>
        <name>S-adenosyl-L-methionine</name>
        <dbReference type="ChEBI" id="CHEBI:59789"/>
    </ligand>
</feature>
<evidence type="ECO:0000256" key="1">
    <source>
        <dbReference type="ARBA" id="ARBA00009741"/>
    </source>
</evidence>
<evidence type="ECO:0000256" key="4">
    <source>
        <dbReference type="ARBA" id="ARBA00022679"/>
    </source>
</evidence>
<protein>
    <recommendedName>
        <fullName evidence="6">Ribosomal protein L11 methyltransferase</fullName>
        <shortName evidence="6">L11 Mtase</shortName>
        <ecNumber evidence="6">2.1.1.-</ecNumber>
    </recommendedName>
</protein>
<dbReference type="EC" id="2.1.1.-" evidence="6"/>
<evidence type="ECO:0000313" key="7">
    <source>
        <dbReference type="EMBL" id="WQD37723.1"/>
    </source>
</evidence>
<gene>
    <name evidence="6 7" type="primary">prmA</name>
    <name evidence="7" type="ORF">U0035_18795</name>
</gene>
<dbReference type="PANTHER" id="PTHR43648">
    <property type="entry name" value="ELECTRON TRANSFER FLAVOPROTEIN BETA SUBUNIT LYSINE METHYLTRANSFERASE"/>
    <property type="match status" value="1"/>
</dbReference>
<dbReference type="GO" id="GO:0005840">
    <property type="term" value="C:ribosome"/>
    <property type="evidence" value="ECO:0007669"/>
    <property type="project" value="UniProtKB-KW"/>
</dbReference>
<dbReference type="RefSeq" id="WP_114791500.1">
    <property type="nucleotide sequence ID" value="NZ_CP139960.1"/>
</dbReference>
<evidence type="ECO:0000256" key="6">
    <source>
        <dbReference type="HAMAP-Rule" id="MF_00735"/>
    </source>
</evidence>
<proteinExistence type="inferred from homology"/>
<dbReference type="NCBIfam" id="NF001785">
    <property type="entry name" value="PRK00517.2-2"/>
    <property type="match status" value="1"/>
</dbReference>
<comment type="subcellular location">
    <subcellularLocation>
        <location evidence="6">Cytoplasm</location>
    </subcellularLocation>
</comment>